<dbReference type="EMBL" id="LBWB01000004">
    <property type="protein sequence ID" value="KKR01506.1"/>
    <property type="molecule type" value="Genomic_DNA"/>
</dbReference>
<evidence type="ECO:0000313" key="1">
    <source>
        <dbReference type="EMBL" id="KKR01506.1"/>
    </source>
</evidence>
<reference evidence="1 2" key="1">
    <citation type="journal article" date="2015" name="Nature">
        <title>rRNA introns, odd ribosomes, and small enigmatic genomes across a large radiation of phyla.</title>
        <authorList>
            <person name="Brown C.T."/>
            <person name="Hug L.A."/>
            <person name="Thomas B.C."/>
            <person name="Sharon I."/>
            <person name="Castelle C.J."/>
            <person name="Singh A."/>
            <person name="Wilkins M.J."/>
            <person name="Williams K.H."/>
            <person name="Banfield J.F."/>
        </authorList>
    </citation>
    <scope>NUCLEOTIDE SEQUENCE [LARGE SCALE GENOMIC DNA]</scope>
</reference>
<protein>
    <submittedName>
        <fullName evidence="1">Uncharacterized protein</fullName>
    </submittedName>
</protein>
<gene>
    <name evidence="1" type="ORF">UT24_C0004G0069</name>
</gene>
<organism evidence="1 2">
    <name type="scientific">Candidatus Woesebacteria bacterium GW2011_GWB1_39_12</name>
    <dbReference type="NCBI Taxonomy" id="1618574"/>
    <lineage>
        <taxon>Bacteria</taxon>
        <taxon>Candidatus Woeseibacteriota</taxon>
    </lineage>
</organism>
<name>A0A0G0MM70_9BACT</name>
<evidence type="ECO:0000313" key="2">
    <source>
        <dbReference type="Proteomes" id="UP000033881"/>
    </source>
</evidence>
<sequence length="105" mass="12567">MSKLFFDHLIILEDLETEIKEVAESPEEKEELWQLIDEILHHRILGCILDSLPAEHHHNFLEMFHQSPHDERIIHFLNKKIEGDIEGVIREEIKLLEKEILEEIK</sequence>
<comment type="caution">
    <text evidence="1">The sequence shown here is derived from an EMBL/GenBank/DDBJ whole genome shotgun (WGS) entry which is preliminary data.</text>
</comment>
<accession>A0A0G0MM70</accession>
<proteinExistence type="predicted"/>
<dbReference type="AlphaFoldDB" id="A0A0G0MM70"/>
<dbReference type="Proteomes" id="UP000033881">
    <property type="component" value="Unassembled WGS sequence"/>
</dbReference>
<dbReference type="STRING" id="1618574.UT24_C0004G0069"/>